<dbReference type="InterPro" id="IPR017972">
    <property type="entry name" value="Cyt_P450_CS"/>
</dbReference>
<keyword evidence="3 7" id="KW-0479">Metal-binding</keyword>
<evidence type="ECO:0000256" key="3">
    <source>
        <dbReference type="ARBA" id="ARBA00022723"/>
    </source>
</evidence>
<evidence type="ECO:0000256" key="1">
    <source>
        <dbReference type="ARBA" id="ARBA00010617"/>
    </source>
</evidence>
<dbReference type="GO" id="GO:0020037">
    <property type="term" value="F:heme binding"/>
    <property type="evidence" value="ECO:0007669"/>
    <property type="project" value="InterPro"/>
</dbReference>
<dbReference type="InterPro" id="IPR001128">
    <property type="entry name" value="Cyt_P450"/>
</dbReference>
<gene>
    <name evidence="9" type="ORF">SJ05684_c34280</name>
</gene>
<dbReference type="GO" id="GO:0005506">
    <property type="term" value="F:iron ion binding"/>
    <property type="evidence" value="ECO:0007669"/>
    <property type="project" value="InterPro"/>
</dbReference>
<keyword evidence="5 7" id="KW-0408">Iron</keyword>
<dbReference type="Gene3D" id="1.10.630.10">
    <property type="entry name" value="Cytochrome P450"/>
    <property type="match status" value="1"/>
</dbReference>
<evidence type="ECO:0000313" key="10">
    <source>
        <dbReference type="Proteomes" id="UP000217211"/>
    </source>
</evidence>
<accession>A0A249PFW7</accession>
<keyword evidence="10" id="KW-1185">Reference proteome</keyword>
<dbReference type="GO" id="GO:0016705">
    <property type="term" value="F:oxidoreductase activity, acting on paired donors, with incorporation or reduction of molecular oxygen"/>
    <property type="evidence" value="ECO:0007669"/>
    <property type="project" value="InterPro"/>
</dbReference>
<dbReference type="PANTHER" id="PTHR24291:SF50">
    <property type="entry name" value="BIFUNCTIONAL ALBAFLAVENONE MONOOXYGENASE_TERPENE SYNTHASE"/>
    <property type="match status" value="1"/>
</dbReference>
<reference evidence="9 10" key="1">
    <citation type="submission" date="2017-08" db="EMBL/GenBank/DDBJ databases">
        <title>Multipartite genome sequences of Sinorhizobium species nodulating soybeans.</title>
        <authorList>
            <person name="Tian C.F."/>
        </authorList>
    </citation>
    <scope>NUCLEOTIDE SEQUENCE [LARGE SCALE GENOMIC DNA]</scope>
    <source>
        <strain evidence="9 10">CCBAU 05684</strain>
    </source>
</reference>
<dbReference type="KEGG" id="esj:SJ05684_c34280"/>
<evidence type="ECO:0000313" key="9">
    <source>
        <dbReference type="EMBL" id="ASY64850.1"/>
    </source>
</evidence>
<dbReference type="SUPFAM" id="SSF48264">
    <property type="entry name" value="Cytochrome P450"/>
    <property type="match status" value="1"/>
</dbReference>
<proteinExistence type="inferred from homology"/>
<keyword evidence="2 7" id="KW-0349">Heme</keyword>
<evidence type="ECO:0000256" key="5">
    <source>
        <dbReference type="ARBA" id="ARBA00023004"/>
    </source>
</evidence>
<keyword evidence="4 8" id="KW-0560">Oxidoreductase</keyword>
<dbReference type="GO" id="GO:0004497">
    <property type="term" value="F:monooxygenase activity"/>
    <property type="evidence" value="ECO:0007669"/>
    <property type="project" value="UniProtKB-KW"/>
</dbReference>
<evidence type="ECO:0000256" key="6">
    <source>
        <dbReference type="ARBA" id="ARBA00023033"/>
    </source>
</evidence>
<dbReference type="Pfam" id="PF00067">
    <property type="entry name" value="p450"/>
    <property type="match status" value="1"/>
</dbReference>
<dbReference type="eggNOG" id="COG2124">
    <property type="taxonomic scope" value="Bacteria"/>
</dbReference>
<evidence type="ECO:0000256" key="4">
    <source>
        <dbReference type="ARBA" id="ARBA00023002"/>
    </source>
</evidence>
<evidence type="ECO:0000256" key="7">
    <source>
        <dbReference type="PIRSR" id="PIRSR602401-1"/>
    </source>
</evidence>
<dbReference type="EMBL" id="CP023067">
    <property type="protein sequence ID" value="ASY64850.1"/>
    <property type="molecule type" value="Genomic_DNA"/>
</dbReference>
<dbReference type="PRINTS" id="PR00385">
    <property type="entry name" value="P450"/>
</dbReference>
<comment type="similarity">
    <text evidence="1 8">Belongs to the cytochrome P450 family.</text>
</comment>
<comment type="cofactor">
    <cofactor evidence="7">
        <name>heme</name>
        <dbReference type="ChEBI" id="CHEBI:30413"/>
    </cofactor>
</comment>
<dbReference type="STRING" id="716928.GCA_000261485_01072"/>
<dbReference type="InterPro" id="IPR050196">
    <property type="entry name" value="Cytochrome_P450_Monoox"/>
</dbReference>
<dbReference type="PANTHER" id="PTHR24291">
    <property type="entry name" value="CYTOCHROME P450 FAMILY 4"/>
    <property type="match status" value="1"/>
</dbReference>
<organism evidence="9 10">
    <name type="scientific">Sinorhizobium sojae CCBAU 05684</name>
    <dbReference type="NCBI Taxonomy" id="716928"/>
    <lineage>
        <taxon>Bacteria</taxon>
        <taxon>Pseudomonadati</taxon>
        <taxon>Pseudomonadota</taxon>
        <taxon>Alphaproteobacteria</taxon>
        <taxon>Hyphomicrobiales</taxon>
        <taxon>Rhizobiaceae</taxon>
        <taxon>Sinorhizobium/Ensifer group</taxon>
        <taxon>Sinorhizobium</taxon>
    </lineage>
</organism>
<keyword evidence="6 8" id="KW-0503">Monooxygenase</keyword>
<name>A0A249PFW7_9HYPH</name>
<protein>
    <submittedName>
        <fullName evidence="9">Small molecule metabolism</fullName>
    </submittedName>
</protein>
<dbReference type="InterPro" id="IPR036396">
    <property type="entry name" value="Cyt_P450_sf"/>
</dbReference>
<sequence>MIAPPKAETLTKPARLLRRAKAAAAPSIAAVGDQERHLVMDTRPEPFEPPAPVPRTGIPSRLQIIRTVLRNPLELWGEPSYTLPWIETKFINQRTLIVNDPGLIRYILVENAANYEMSEVRRLILRPILRDGLLTAEGEVWRRSRKAMAPVFTPRHAKGFAGQMLRVSETFVERYERAASEPFVSNIAVDMTELTFEILAETLFSGEIAVEKEGFAANVEQLLQRMGRVDPMDLLVAPKWVPRLTRIGGRKVLDRFRGVVSETMAQRRRRMAQEPESVPNDFLTLLLQLEGPDGLSTDEIEDNILTFIGAGHETTARALAWCLYCIANTPAYREIMEREIDVVFASGADPVDWLGRMPHVLAAFEEALRLYPPAPSINRAAIEEDEWTSPEGEHVAIRKGISVLIMPWTLHRHALYWQKPRAFMPERFLPENREKINRFQYLPFGAGPRVCIGATFALQEAIIAIAVLMRRFRFDPTEATDPWPVQRLTTQPKGGLPMQVTLRAR</sequence>
<evidence type="ECO:0000256" key="8">
    <source>
        <dbReference type="RuleBase" id="RU000461"/>
    </source>
</evidence>
<dbReference type="AlphaFoldDB" id="A0A249PFW7"/>
<dbReference type="Proteomes" id="UP000217211">
    <property type="component" value="Chromosome"/>
</dbReference>
<evidence type="ECO:0000256" key="2">
    <source>
        <dbReference type="ARBA" id="ARBA00022617"/>
    </source>
</evidence>
<dbReference type="PROSITE" id="PS00086">
    <property type="entry name" value="CYTOCHROME_P450"/>
    <property type="match status" value="1"/>
</dbReference>
<dbReference type="PRINTS" id="PR00463">
    <property type="entry name" value="EP450I"/>
</dbReference>
<feature type="binding site" description="axial binding residue" evidence="7">
    <location>
        <position position="451"/>
    </location>
    <ligand>
        <name>heme</name>
        <dbReference type="ChEBI" id="CHEBI:30413"/>
    </ligand>
    <ligandPart>
        <name>Fe</name>
        <dbReference type="ChEBI" id="CHEBI:18248"/>
    </ligandPart>
</feature>
<dbReference type="InterPro" id="IPR002401">
    <property type="entry name" value="Cyt_P450_E_grp-I"/>
</dbReference>